<evidence type="ECO:0000259" key="2">
    <source>
        <dbReference type="Pfam" id="PF08240"/>
    </source>
</evidence>
<dbReference type="InterPro" id="IPR013154">
    <property type="entry name" value="ADH-like_N"/>
</dbReference>
<evidence type="ECO:0000313" key="3">
    <source>
        <dbReference type="EMBL" id="KPA35944.1"/>
    </source>
</evidence>
<evidence type="ECO:0000313" key="4">
    <source>
        <dbReference type="Proteomes" id="UP000037904"/>
    </source>
</evidence>
<dbReference type="SUPFAM" id="SSF53067">
    <property type="entry name" value="Actin-like ATPase domain"/>
    <property type="match status" value="1"/>
</dbReference>
<dbReference type="InterPro" id="IPR011032">
    <property type="entry name" value="GroES-like_sf"/>
</dbReference>
<dbReference type="SUPFAM" id="SSF53697">
    <property type="entry name" value="SIS domain"/>
    <property type="match status" value="1"/>
</dbReference>
<dbReference type="AlphaFoldDB" id="A0A0N0DAX0"/>
<dbReference type="InterPro" id="IPR043129">
    <property type="entry name" value="ATPase_NBD"/>
</dbReference>
<dbReference type="SUPFAM" id="SSF51735">
    <property type="entry name" value="NAD(P)-binding Rossmann-fold domains"/>
    <property type="match status" value="1"/>
</dbReference>
<comment type="caution">
    <text evidence="3">The sequence shown here is derived from an EMBL/GenBank/DDBJ whole genome shotgun (WGS) entry which is preliminary data.</text>
</comment>
<protein>
    <submittedName>
        <fullName evidence="3">Cyclitol dehydrogenase</fullName>
    </submittedName>
</protein>
<dbReference type="SUPFAM" id="SSF50129">
    <property type="entry name" value="GroES-like"/>
    <property type="match status" value="1"/>
</dbReference>
<dbReference type="PANTHER" id="PTHR43401">
    <property type="entry name" value="L-THREONINE 3-DEHYDROGENASE"/>
    <property type="match status" value="1"/>
</dbReference>
<proteinExistence type="predicted"/>
<organism evidence="3 4">
    <name type="scientific">Fusarium langsethiae</name>
    <dbReference type="NCBI Taxonomy" id="179993"/>
    <lineage>
        <taxon>Eukaryota</taxon>
        <taxon>Fungi</taxon>
        <taxon>Dikarya</taxon>
        <taxon>Ascomycota</taxon>
        <taxon>Pezizomycotina</taxon>
        <taxon>Sordariomycetes</taxon>
        <taxon>Hypocreomycetidae</taxon>
        <taxon>Hypocreales</taxon>
        <taxon>Nectriaceae</taxon>
        <taxon>Fusarium</taxon>
    </lineage>
</organism>
<dbReference type="Pfam" id="PF08240">
    <property type="entry name" value="ADH_N"/>
    <property type="match status" value="1"/>
</dbReference>
<dbReference type="Gene3D" id="3.90.180.10">
    <property type="entry name" value="Medium-chain alcohol dehydrogenases, catalytic domain"/>
    <property type="match status" value="1"/>
</dbReference>
<dbReference type="InterPro" id="IPR036291">
    <property type="entry name" value="NAD(P)-bd_dom_sf"/>
</dbReference>
<dbReference type="Gene3D" id="3.40.50.10490">
    <property type="entry name" value="Glucose-6-phosphate isomerase like protein, domain 1"/>
    <property type="match status" value="1"/>
</dbReference>
<dbReference type="Proteomes" id="UP000037904">
    <property type="component" value="Unassembled WGS sequence"/>
</dbReference>
<keyword evidence="1" id="KW-0560">Oxidoreductase</keyword>
<dbReference type="Pfam" id="PF00480">
    <property type="entry name" value="ROK"/>
    <property type="match status" value="1"/>
</dbReference>
<dbReference type="InterPro" id="IPR046348">
    <property type="entry name" value="SIS_dom_sf"/>
</dbReference>
<feature type="domain" description="Alcohol dehydrogenase-like N-terminal" evidence="2">
    <location>
        <begin position="376"/>
        <end position="458"/>
    </location>
</feature>
<dbReference type="Gene3D" id="3.30.420.40">
    <property type="match status" value="2"/>
</dbReference>
<evidence type="ECO:0000256" key="1">
    <source>
        <dbReference type="ARBA" id="ARBA00023002"/>
    </source>
</evidence>
<keyword evidence="4" id="KW-1185">Reference proteome</keyword>
<dbReference type="Gene3D" id="3.40.50.720">
    <property type="entry name" value="NAD(P)-binding Rossmann-like Domain"/>
    <property type="match status" value="1"/>
</dbReference>
<dbReference type="GO" id="GO:1901135">
    <property type="term" value="P:carbohydrate derivative metabolic process"/>
    <property type="evidence" value="ECO:0007669"/>
    <property type="project" value="InterPro"/>
</dbReference>
<gene>
    <name evidence="3" type="ORF">FLAG1_11320</name>
</gene>
<dbReference type="GO" id="GO:0097367">
    <property type="term" value="F:carbohydrate derivative binding"/>
    <property type="evidence" value="ECO:0007669"/>
    <property type="project" value="InterPro"/>
</dbReference>
<reference evidence="3 4" key="1">
    <citation type="submission" date="2015-04" db="EMBL/GenBank/DDBJ databases">
        <title>The draft genome sequence of Fusarium langsethiae, a T-2/HT-2 mycotoxin producer.</title>
        <authorList>
            <person name="Lysoe E."/>
            <person name="Divon H.H."/>
            <person name="Terzi V."/>
            <person name="Orru L."/>
            <person name="Lamontanara A."/>
            <person name="Kolseth A.-K."/>
            <person name="Frandsen R.J."/>
            <person name="Nielsen K."/>
            <person name="Thrane U."/>
        </authorList>
    </citation>
    <scope>NUCLEOTIDE SEQUENCE [LARGE SCALE GENOMIC DNA]</scope>
    <source>
        <strain evidence="3 4">Fl201059</strain>
    </source>
</reference>
<name>A0A0N0DAX0_FUSLA</name>
<dbReference type="InterPro" id="IPR050129">
    <property type="entry name" value="Zn_alcohol_dh"/>
</dbReference>
<dbReference type="GO" id="GO:0016491">
    <property type="term" value="F:oxidoreductase activity"/>
    <property type="evidence" value="ECO:0007669"/>
    <property type="project" value="UniProtKB-KW"/>
</dbReference>
<dbReference type="InterPro" id="IPR000600">
    <property type="entry name" value="ROK"/>
</dbReference>
<dbReference type="PANTHER" id="PTHR43401:SF2">
    <property type="entry name" value="L-THREONINE 3-DEHYDROGENASE"/>
    <property type="match status" value="1"/>
</dbReference>
<sequence length="1226" mass="133761">MLQEKLLETLVLEINAVRANHSDYSLEEVGIALGAVVTRDGVVEDASILWGEPARGYDLKGTLQERLPGMRLTILNDVSAAAWRYKNEGRFCLITVSSGLSNKVFNADLHKPDKLDLDSVGVGGEMGHVVVEPRAVEALVNQAISQATTHPEEFACSRLNHYVGGNVRKINARHLGISAKEGDCFVQRLLEEADVPYCACGNLADLCSYSSGRAALRRARTLAVRGDYGVELASENLTNDWLRQAIAAGHPLALKVLHDSTYPLALRILQLAADIGLDKFIIVGGFALRISGGAYLRSLQDHLVRLCPHSGFFSGWGEDQVREMVRLGVGDDDDGLIGMGHFVQHLRAQYRAVEKPVGEQTLRVMTRGIPHCGAWEVVSKVVYSGICTTDLQILRGERELEPVVLGHEGVCQVVKVGKNVKGLSVGEIIVLNPNNPLDDHDKLGHTREGVFQQYVKFGQEFLDREQVLTLGSDTISATDTLIEPLSCVVAAQGRIQDRIPGKNVLVVGAGVMGLLFALTNTKMGARNVYLANRSRQRLGFATARGIVEEGKAFVISGCPASASSQVDKVSASEGVDVVIICASLGQGVQAAQNAVGYVNPGGCIYLFAGFRPGDVLTLGGGDVRLDAWSVRSGWKTDRIHVAGKNVDISGHRGSRKEDLVTAANLIRGDNMVFSRVISHVVSLDALPESMLSLAQDGSIRGVPAQRVVVDMDAQHGVVERTEELPLRYLREAARKPKSAIPMSNLFRNIGFAGSTSLLGWACPPAWREIQVALGTALSSSPLNSKPRHVIWVGTGGWVSLVDALREIVPTDPAITFHTLQSLDPQALGELFLRIDDMSTTVCLGISQCGKTLETTMLMNAMRERFDNAGLDYHQHFAWLTDMCGVIPGSRSGEEAIRSSTVHDWKHVYMVPTTVNNSSDINALFCAPHSMLVFLALSLLLRRDLETMQHIYQQYLGFRHGIVGDAACTAYSIASMDAEHIQVNVDKSIASSRGLARLSLQLIEQALGAKQAGFNPRARVGSGNEGPADGFELLTLRMPTESSAVVKAMLTMDALSVFVAMMAYHRKIEFVTHPKVDIYKHRAAELMDSAETEPEVSDLRSIRVAVVDYLRDNPRTRFIEILDYGRAAVSHGQRVAASIASRLNSTSRNVSIDVAQGEEWNHSRYQAAVQREDTVYVILVAQYYCRFVEGISKETTDRNGKMLQAIARATWETLHPRSIFFRVAAGE</sequence>
<accession>A0A0N0DAX0</accession>
<dbReference type="EMBL" id="JXCE01000819">
    <property type="protein sequence ID" value="KPA35944.1"/>
    <property type="molecule type" value="Genomic_DNA"/>
</dbReference>